<name>A0A518GIS0_9PLAN</name>
<dbReference type="InterPro" id="IPR011050">
    <property type="entry name" value="Pectin_lyase_fold/virulence"/>
</dbReference>
<keyword evidence="3" id="KW-1185">Reference proteome</keyword>
<dbReference type="SMART" id="SM00710">
    <property type="entry name" value="PbH1"/>
    <property type="match status" value="15"/>
</dbReference>
<dbReference type="SUPFAM" id="SSF51126">
    <property type="entry name" value="Pectin lyase-like"/>
    <property type="match status" value="1"/>
</dbReference>
<dbReference type="InterPro" id="IPR038177">
    <property type="entry name" value="IAT_beta_sf"/>
</dbReference>
<dbReference type="EMBL" id="CP036299">
    <property type="protein sequence ID" value="QDV28440.1"/>
    <property type="molecule type" value="Genomic_DNA"/>
</dbReference>
<dbReference type="RefSeq" id="WP_145294685.1">
    <property type="nucleotide sequence ID" value="NZ_CP036299.1"/>
</dbReference>
<reference evidence="2 3" key="1">
    <citation type="submission" date="2019-02" db="EMBL/GenBank/DDBJ databases">
        <title>Deep-cultivation of Planctomycetes and their phenomic and genomic characterization uncovers novel biology.</title>
        <authorList>
            <person name="Wiegand S."/>
            <person name="Jogler M."/>
            <person name="Boedeker C."/>
            <person name="Pinto D."/>
            <person name="Vollmers J."/>
            <person name="Rivas-Marin E."/>
            <person name="Kohn T."/>
            <person name="Peeters S.H."/>
            <person name="Heuer A."/>
            <person name="Rast P."/>
            <person name="Oberbeckmann S."/>
            <person name="Bunk B."/>
            <person name="Jeske O."/>
            <person name="Meyerdierks A."/>
            <person name="Storesund J.E."/>
            <person name="Kallscheuer N."/>
            <person name="Luecker S."/>
            <person name="Lage O.M."/>
            <person name="Pohl T."/>
            <person name="Merkel B.J."/>
            <person name="Hornburger P."/>
            <person name="Mueller R.-W."/>
            <person name="Bruemmer F."/>
            <person name="Labrenz M."/>
            <person name="Spormann A.M."/>
            <person name="Op den Camp H."/>
            <person name="Overmann J."/>
            <person name="Amann R."/>
            <person name="Jetten M.S.M."/>
            <person name="Mascher T."/>
            <person name="Medema M.H."/>
            <person name="Devos D.P."/>
            <person name="Kaster A.-K."/>
            <person name="Ovreas L."/>
            <person name="Rohde M."/>
            <person name="Galperin M.Y."/>
            <person name="Jogler C."/>
        </authorList>
    </citation>
    <scope>NUCLEOTIDE SEQUENCE [LARGE SCALE GENOMIC DNA]</scope>
    <source>
        <strain evidence="2 3">Spb1</strain>
    </source>
</reference>
<proteinExistence type="predicted"/>
<dbReference type="InterPro" id="IPR006626">
    <property type="entry name" value="PbH1"/>
</dbReference>
<evidence type="ECO:0000256" key="1">
    <source>
        <dbReference type="SAM" id="SignalP"/>
    </source>
</evidence>
<dbReference type="Proteomes" id="UP000315349">
    <property type="component" value="Chromosome"/>
</dbReference>
<dbReference type="KEGG" id="peh:Spb1_03030"/>
<dbReference type="OrthoDB" id="245699at2"/>
<organism evidence="2 3">
    <name type="scientific">Planctopirus ephydatiae</name>
    <dbReference type="NCBI Taxonomy" id="2528019"/>
    <lineage>
        <taxon>Bacteria</taxon>
        <taxon>Pseudomonadati</taxon>
        <taxon>Planctomycetota</taxon>
        <taxon>Planctomycetia</taxon>
        <taxon>Planctomycetales</taxon>
        <taxon>Planctomycetaceae</taxon>
        <taxon>Planctopirus</taxon>
    </lineage>
</organism>
<gene>
    <name evidence="2" type="ORF">Spb1_03030</name>
</gene>
<dbReference type="InterPro" id="IPR012334">
    <property type="entry name" value="Pectin_lyas_fold"/>
</dbReference>
<dbReference type="Gene3D" id="2.160.20.10">
    <property type="entry name" value="Single-stranded right-handed beta-helix, Pectin lyase-like"/>
    <property type="match status" value="1"/>
</dbReference>
<keyword evidence="1" id="KW-0732">Signal</keyword>
<dbReference type="Gene3D" id="2.40.160.160">
    <property type="entry name" value="Inverse autotransporter, beta-domain"/>
    <property type="match status" value="1"/>
</dbReference>
<feature type="signal peptide" evidence="1">
    <location>
        <begin position="1"/>
        <end position="24"/>
    </location>
</feature>
<evidence type="ECO:0000313" key="2">
    <source>
        <dbReference type="EMBL" id="QDV28440.1"/>
    </source>
</evidence>
<feature type="chain" id="PRO_5022066293" description="Right handed beta helix domain-containing protein" evidence="1">
    <location>
        <begin position="25"/>
        <end position="1565"/>
    </location>
</feature>
<sequence precursor="true">MNVLTKRFLCGLAVCGAVAGQAQAQESGTVRISDDFSPETSSSEAPGVATFSAPLPEPAPYGVVQTPGNQVPPGFRSVDEIFNPIFRVDARGGQLYGYDEGYTSVGGFLPFFRDENSLIFTDIRGLMTNGGKGGANVGVGYRQFVPELDRIFGVSGWYDFDNGHREAFNQFGVSFESIGRYLDWRVNGYLPVEDNEEISNQILGAAGFQDNFILLNRGRSVDSAYKGFDTEIGGPFPILGRYGMSGYVGMYYYANTDVGSFTGVSGRFQQRVNEDLTINVMLTDDHTFGTNAQIQVIADIPNGFPSRWAREKRVRDRLRDPVMRNYRVTVQERLLVSQEFAIDPEDGNPYFVSHIDPNLVGPGNGTFEDQFSSLANYTALQANKGDVDFIYVRPRTDGTSTNLDTGITLINPAAGGDTQRLWSTSVTHTVAIDPSQGGGTFQMPGFTGGALPVLTNTTPGDVVTLTTGDVRFDISGFDIQAQPGTNGIAGINNQDVRVDRNVLSGGLNGVLLNNLTGTGTASSTFSENTFRNNTADGAFIDTAGPLEVAVTDNFAFGNGDDGFQMQSNGGGQLQGVISGNSTIGASRNGDDGFVLTANGGDINFNNPASGFAITDNVFSQNNGDGLALEITAAGGTLDANIFANTFANNTDGVVGTDSNGLHFEGLNGAANLIIGSADPTVARNQFTGNEDSGMLLEAAGTTVLAATVINNDASGNANGFAITQDGTATVGTLANPIIVTGNNASANQNGFLYATDGDAGAPIMQVSSFDNIAIQNTVAGIAIQGSDDGRMNFESNRDIAGNAILGGNTGDGVNLALTQNSIVTAQFNNLTSSQNTGDGLDGSAADNSFLTVGIASPDDPDFNVAPLPVGNQSALQNNANGIVLNSTITGKVNGFFDQVAATNNAGNGMQINRADASLMEVSITDSNTANTRLSTFSNNGNDGIRFNYTGSDPSDPTQQLSTNFLAANPNSANFLTISNTQVNLNTGNGLETNGDADAVLLTNLLTSTFNQNTANGISVTTDSASGFGDIAGAIRSTFNNITVQQNTGDGIQFNALDGLGVGSQILAEINSVAGQSTIRGNGDDGIAIVAGSVDPGGATGTGIVNINVVGDGLLAGNQTVIESNVGDGISGLLQGDTIILNVNDTLIGGTGALPTGPNAIVGRPNGGNGISIVGGGTSSVSVGAVGVNTTIQNNGGDGFEFDTSGIVGLQMVETLVTGNAGHGLNLQNTGSTSKSAGPSNLSAFVVDSIVQDSGLNGVNIDIFGNTANNFTFDGNTIERSGRHGVFLNSNAGTDSAAFNNVNGYRFFDVDLPQPTAPVATPFNPAAFFAASAGARATGNSAANLPIGANAAIGSYSNYMDVTSSAVTNFNFYNNTVRFNGQSGVDGDGLFINVSTDSLVVADIGGAAVGAGLGQTNTFTGNRQSDFRTASFRKTDAAGNVIAKPASTAVGGPALDRIFLDDTAQMDLRFFNNTGNSINAGIGFATYAPEFLLGPNTTRFAQIFQMEGSAADINANNSFISLGIPQPVGTNLNGAGAFTPTANDGIFPNAGFPRNFNASPGNPFTP</sequence>
<accession>A0A518GIS0</accession>
<protein>
    <recommendedName>
        <fullName evidence="4">Right handed beta helix domain-containing protein</fullName>
    </recommendedName>
</protein>
<evidence type="ECO:0008006" key="4">
    <source>
        <dbReference type="Google" id="ProtNLM"/>
    </source>
</evidence>
<evidence type="ECO:0000313" key="3">
    <source>
        <dbReference type="Proteomes" id="UP000315349"/>
    </source>
</evidence>